<keyword evidence="2" id="KW-0645">Protease</keyword>
<accession>A0A1G6Y9X0</accession>
<dbReference type="AlphaFoldDB" id="A0A1G6Y9X0"/>
<dbReference type="Proteomes" id="UP000198517">
    <property type="component" value="Unassembled WGS sequence"/>
</dbReference>
<dbReference type="SUPFAM" id="SSF56935">
    <property type="entry name" value="Porins"/>
    <property type="match status" value="1"/>
</dbReference>
<proteinExistence type="predicted"/>
<keyword evidence="1" id="KW-0732">Signal</keyword>
<dbReference type="STRING" id="1071918.SAMN05421544_10180"/>
<keyword evidence="3" id="KW-1185">Reference proteome</keyword>
<keyword evidence="2" id="KW-0121">Carboxypeptidase</keyword>
<organism evidence="2 3">
    <name type="scientific">Riemerella columbipharyngis</name>
    <dbReference type="NCBI Taxonomy" id="1071918"/>
    <lineage>
        <taxon>Bacteria</taxon>
        <taxon>Pseudomonadati</taxon>
        <taxon>Bacteroidota</taxon>
        <taxon>Flavobacteriia</taxon>
        <taxon>Flavobacteriales</taxon>
        <taxon>Weeksellaceae</taxon>
        <taxon>Riemerella</taxon>
    </lineage>
</organism>
<feature type="signal peptide" evidence="1">
    <location>
        <begin position="1"/>
        <end position="21"/>
    </location>
</feature>
<evidence type="ECO:0000313" key="2">
    <source>
        <dbReference type="EMBL" id="SDD87051.1"/>
    </source>
</evidence>
<evidence type="ECO:0000256" key="1">
    <source>
        <dbReference type="SAM" id="SignalP"/>
    </source>
</evidence>
<evidence type="ECO:0000313" key="3">
    <source>
        <dbReference type="Proteomes" id="UP000198517"/>
    </source>
</evidence>
<dbReference type="Gene3D" id="2.60.40.1120">
    <property type="entry name" value="Carboxypeptidase-like, regulatory domain"/>
    <property type="match status" value="1"/>
</dbReference>
<dbReference type="RefSeq" id="WP_092735533.1">
    <property type="nucleotide sequence ID" value="NZ_FNAS01000001.1"/>
</dbReference>
<dbReference type="GO" id="GO:0004180">
    <property type="term" value="F:carboxypeptidase activity"/>
    <property type="evidence" value="ECO:0007669"/>
    <property type="project" value="UniProtKB-KW"/>
</dbReference>
<reference evidence="2 3" key="1">
    <citation type="submission" date="2016-10" db="EMBL/GenBank/DDBJ databases">
        <authorList>
            <person name="de Groot N.N."/>
        </authorList>
    </citation>
    <scope>NUCLEOTIDE SEQUENCE [LARGE SCALE GENOMIC DNA]</scope>
    <source>
        <strain evidence="2 3">DSM 24015</strain>
    </source>
</reference>
<name>A0A1G6Y9X0_9FLAO</name>
<dbReference type="EMBL" id="FNAS01000001">
    <property type="protein sequence ID" value="SDD87051.1"/>
    <property type="molecule type" value="Genomic_DNA"/>
</dbReference>
<feature type="chain" id="PRO_5011523187" evidence="1">
    <location>
        <begin position="22"/>
        <end position="935"/>
    </location>
</feature>
<dbReference type="InterPro" id="IPR008969">
    <property type="entry name" value="CarboxyPept-like_regulatory"/>
</dbReference>
<sequence>MIKRLSLISIFSMLPASFYYAQTTVFAYVKDDKGAPIENAEVMLQNGDEDILADKIGYFQLVDMKPGHYKITVMKPNFENKVLEFDVLANEKRKNLGTVTLYSNLGTQDLGLVLIDSSNDTDEIAAKPTLGLLHSSQDVFSNVASFDLGNYWFRPRGVDGRMSSYMINGINMANPDRGIVNYSDWGGLNDITKYPEIAENHAPSEYGFGGAGGVVSKYTNASSYRKGFQLTQSLTNRNYRYRTSLRYTSGMSRNGWVFTIMGARRWAQEGIQEGTFYDAYGTYLGIEKRFGNKHSITFNFIGSPYRRSTASPMTEEVKNYRGIHYNAYWGWQNGRKRSERIKEGFQPIFQISDFLKLGEKSNLVTTVSYQFGKDKSSRLDWYNAQNPSTLYYKNLPSYWFGREGATSEDLEEGEFLKNKWETNDPNYTQINWEALYNANRGREQSVYYLVNDVNDDKIWNAATHFTYNFGGDTSFYLNLAYQNYNSEQYREVRDLLGGDYALNQDPYASTNQPGKTGLLNETDNNIRKKVGDKIGYDYIFSRQEVNVNPSLKFRAGNFDVFVSGLFSYSSSSRDGKFKHYLYDNSYGKSKEKIFWNTGLKGQVVYRINGRNFLKYNGAFYSQAPYLTNLYPNARVNAVTPPNIQSTVINANDISYIMSTPFVKIRATAYLLNSYHGTDIQRFFADGIQLSNVDAQGNITNAQSAFVTQLMTDVEKRNMGAELGIQANILPTLVATGVVSYGEYTYRNNPAVYFMSDAAGIFPNGETYINYGKSYIRNFKVGGTPQKAYSFGLKYNSPKFWWIGASWNYLDDNYLDPSSILRTDFFVTNPNTGTPYAGVDRAEYRRLTKQVKLKDGSFFNVNAGKSFLIGKYYLLITASVNNILDNTSYATGGFEQTRNVNFADFRRDHDRENPYFAPKYFYLQGRQYFVNLQLRF</sequence>
<dbReference type="Pfam" id="PF13620">
    <property type="entry name" value="CarboxypepD_reg"/>
    <property type="match status" value="1"/>
</dbReference>
<keyword evidence="2" id="KW-0378">Hydrolase</keyword>
<dbReference type="SUPFAM" id="SSF49464">
    <property type="entry name" value="Carboxypeptidase regulatory domain-like"/>
    <property type="match status" value="1"/>
</dbReference>
<protein>
    <submittedName>
        <fullName evidence="2">Carboxypeptidase regulatory-like domain-containing protein</fullName>
    </submittedName>
</protein>
<dbReference type="OrthoDB" id="1453181at2"/>
<gene>
    <name evidence="2" type="ORF">SAMN05421544_10180</name>
</gene>